<dbReference type="InterPro" id="IPR002110">
    <property type="entry name" value="Ankyrin_rpt"/>
</dbReference>
<dbReference type="PANTHER" id="PTHR46224">
    <property type="entry name" value="ANKYRIN REPEAT FAMILY PROTEIN"/>
    <property type="match status" value="1"/>
</dbReference>
<comment type="caution">
    <text evidence="3">The sequence shown here is derived from an EMBL/GenBank/DDBJ whole genome shotgun (WGS) entry which is preliminary data.</text>
</comment>
<name>A0AAD8W3Q8_LOLMU</name>
<proteinExistence type="predicted"/>
<dbReference type="Gene3D" id="1.25.40.10">
    <property type="entry name" value="Tetratricopeptide repeat domain"/>
    <property type="match status" value="1"/>
</dbReference>
<keyword evidence="2" id="KW-0472">Membrane</keyword>
<dbReference type="Pfam" id="PF12796">
    <property type="entry name" value="Ank_2"/>
    <property type="match status" value="2"/>
</dbReference>
<dbReference type="AlphaFoldDB" id="A0AAD8W3Q8"/>
<dbReference type="InterPro" id="IPR019734">
    <property type="entry name" value="TPR_rpt"/>
</dbReference>
<feature type="transmembrane region" description="Helical" evidence="2">
    <location>
        <begin position="32"/>
        <end position="54"/>
    </location>
</feature>
<dbReference type="Gene3D" id="1.25.40.20">
    <property type="entry name" value="Ankyrin repeat-containing domain"/>
    <property type="match status" value="2"/>
</dbReference>
<feature type="repeat" description="ANK" evidence="1">
    <location>
        <begin position="43"/>
        <end position="75"/>
    </location>
</feature>
<accession>A0AAD8W3Q8</accession>
<evidence type="ECO:0000313" key="3">
    <source>
        <dbReference type="EMBL" id="KAK1642063.1"/>
    </source>
</evidence>
<dbReference type="SUPFAM" id="SSF48403">
    <property type="entry name" value="Ankyrin repeat"/>
    <property type="match status" value="1"/>
</dbReference>
<dbReference type="PRINTS" id="PR01415">
    <property type="entry name" value="ANKYRIN"/>
</dbReference>
<dbReference type="EMBL" id="JAUUTY010000004">
    <property type="protein sequence ID" value="KAK1642063.1"/>
    <property type="molecule type" value="Genomic_DNA"/>
</dbReference>
<dbReference type="SUPFAM" id="SSF48452">
    <property type="entry name" value="TPR-like"/>
    <property type="match status" value="1"/>
</dbReference>
<dbReference type="SMART" id="SM00028">
    <property type="entry name" value="TPR"/>
    <property type="match status" value="3"/>
</dbReference>
<evidence type="ECO:0000256" key="2">
    <source>
        <dbReference type="SAM" id="Phobius"/>
    </source>
</evidence>
<gene>
    <name evidence="3" type="ORF">QYE76_059868</name>
</gene>
<dbReference type="PROSITE" id="PS50297">
    <property type="entry name" value="ANK_REP_REGION"/>
    <property type="match status" value="2"/>
</dbReference>
<dbReference type="Proteomes" id="UP001231189">
    <property type="component" value="Unassembled WGS sequence"/>
</dbReference>
<feature type="repeat" description="ANK" evidence="1">
    <location>
        <begin position="108"/>
        <end position="136"/>
    </location>
</feature>
<sequence>MAARYGRLPVCRYLVEELGVDVDTIHDEGVHFFGLMILVFILIAMTPLICALLGGNSDTVGYLLDHGADPARADNGGLTPLHHAAKIGDRNMVELLLAKGVTVDPVSGGGTPLHAAASDGHHEVMKILLKNNADYNKMIPGIGTPLFVAINASSVKCVQLLVEVSCAAVLNGETACIKCLLEAGADPNVPVSEPARLPIEIAALNGTREDVEILFPVTSCIPTVNDWSIDGIIQHVKSEFIEEVDLNVSKIRELRSLAANSMKKNDYYTAAMLYSLAMGCDPHDATLLSNRSLCCLRMGDGHAALQDALACREMRPNWPKGCYRHGAALMLLKDYGSACDAFLDAVKLDPLNPDIEAALREALSSLKISHYMTKAFY</sequence>
<organism evidence="3 4">
    <name type="scientific">Lolium multiflorum</name>
    <name type="common">Italian ryegrass</name>
    <name type="synonym">Lolium perenne subsp. multiflorum</name>
    <dbReference type="NCBI Taxonomy" id="4521"/>
    <lineage>
        <taxon>Eukaryota</taxon>
        <taxon>Viridiplantae</taxon>
        <taxon>Streptophyta</taxon>
        <taxon>Embryophyta</taxon>
        <taxon>Tracheophyta</taxon>
        <taxon>Spermatophyta</taxon>
        <taxon>Magnoliopsida</taxon>
        <taxon>Liliopsida</taxon>
        <taxon>Poales</taxon>
        <taxon>Poaceae</taxon>
        <taxon>BOP clade</taxon>
        <taxon>Pooideae</taxon>
        <taxon>Poodae</taxon>
        <taxon>Poeae</taxon>
        <taxon>Poeae Chloroplast Group 2 (Poeae type)</taxon>
        <taxon>Loliodinae</taxon>
        <taxon>Loliinae</taxon>
        <taxon>Lolium</taxon>
    </lineage>
</organism>
<keyword evidence="4" id="KW-1185">Reference proteome</keyword>
<dbReference type="SMART" id="SM00248">
    <property type="entry name" value="ANK"/>
    <property type="match status" value="4"/>
</dbReference>
<dbReference type="InterPro" id="IPR036770">
    <property type="entry name" value="Ankyrin_rpt-contain_sf"/>
</dbReference>
<reference evidence="3" key="1">
    <citation type="submission" date="2023-07" db="EMBL/GenBank/DDBJ databases">
        <title>A chromosome-level genome assembly of Lolium multiflorum.</title>
        <authorList>
            <person name="Chen Y."/>
            <person name="Copetti D."/>
            <person name="Kolliker R."/>
            <person name="Studer B."/>
        </authorList>
    </citation>
    <scope>NUCLEOTIDE SEQUENCE</scope>
    <source>
        <strain evidence="3">02402/16</strain>
        <tissue evidence="3">Leaf</tissue>
    </source>
</reference>
<dbReference type="InterPro" id="IPR051616">
    <property type="entry name" value="Cul2-RING_E3_ligase_SR"/>
</dbReference>
<evidence type="ECO:0000313" key="4">
    <source>
        <dbReference type="Proteomes" id="UP001231189"/>
    </source>
</evidence>
<keyword evidence="1" id="KW-0040">ANK repeat</keyword>
<dbReference type="PROSITE" id="PS50088">
    <property type="entry name" value="ANK_REPEAT"/>
    <property type="match status" value="3"/>
</dbReference>
<evidence type="ECO:0000256" key="1">
    <source>
        <dbReference type="PROSITE-ProRule" id="PRU00023"/>
    </source>
</evidence>
<protein>
    <submittedName>
        <fullName evidence="3">Uncharacterized protein</fullName>
    </submittedName>
</protein>
<dbReference type="PANTHER" id="PTHR46224:SF63">
    <property type="entry name" value="OS02G0493300 PROTEIN"/>
    <property type="match status" value="1"/>
</dbReference>
<feature type="repeat" description="ANK" evidence="1">
    <location>
        <begin position="76"/>
        <end position="108"/>
    </location>
</feature>
<keyword evidence="2" id="KW-0812">Transmembrane</keyword>
<dbReference type="InterPro" id="IPR011990">
    <property type="entry name" value="TPR-like_helical_dom_sf"/>
</dbReference>
<keyword evidence="2" id="KW-1133">Transmembrane helix</keyword>